<dbReference type="SUPFAM" id="SSF88713">
    <property type="entry name" value="Glycoside hydrolase/deacetylase"/>
    <property type="match status" value="1"/>
</dbReference>
<dbReference type="InterPro" id="IPR050248">
    <property type="entry name" value="Polysacc_deacetylase_ArnD"/>
</dbReference>
<name>A0A2U3D9L0_SULT2</name>
<protein>
    <recommendedName>
        <fullName evidence="1">NodB homology domain-containing protein</fullName>
    </recommendedName>
</protein>
<dbReference type="Pfam" id="PF22790">
    <property type="entry name" value="YkoP"/>
    <property type="match status" value="1"/>
</dbReference>
<dbReference type="GO" id="GO:0016810">
    <property type="term" value="F:hydrolase activity, acting on carbon-nitrogen (but not peptide) bonds"/>
    <property type="evidence" value="ECO:0007669"/>
    <property type="project" value="InterPro"/>
</dbReference>
<proteinExistence type="predicted"/>
<dbReference type="InterPro" id="IPR011330">
    <property type="entry name" value="Glyco_hydro/deAcase_b/a-brl"/>
</dbReference>
<gene>
    <name evidence="2" type="ORF">BM613_06075</name>
</gene>
<comment type="caution">
    <text evidence="2">The sequence shown here is derived from an EMBL/GenBank/DDBJ whole genome shotgun (WGS) entry which is preliminary data.</text>
</comment>
<accession>A0A2U3D9L0</accession>
<reference evidence="2 3" key="1">
    <citation type="submission" date="2016-11" db="EMBL/GenBank/DDBJ databases">
        <title>Comparative genomics of Acidibacillus ferroxidans species.</title>
        <authorList>
            <person name="Oliveira G."/>
            <person name="Nunes G."/>
            <person name="Oliveira R."/>
            <person name="Araujo F."/>
            <person name="Salim A."/>
            <person name="Scholte L."/>
            <person name="Morais D."/>
            <person name="Nancucheo I."/>
            <person name="Johnson D.B."/>
            <person name="Grail B."/>
            <person name="Bittencourt J."/>
            <person name="Valadares R."/>
        </authorList>
    </citation>
    <scope>NUCLEOTIDE SEQUENCE [LARGE SCALE GENOMIC DNA]</scope>
    <source>
        <strain evidence="2 3">Y002</strain>
    </source>
</reference>
<feature type="domain" description="NodB homology" evidence="1">
    <location>
        <begin position="42"/>
        <end position="226"/>
    </location>
</feature>
<dbReference type="EMBL" id="MPDK01000007">
    <property type="protein sequence ID" value="PWI57968.1"/>
    <property type="molecule type" value="Genomic_DNA"/>
</dbReference>
<dbReference type="Proteomes" id="UP000245380">
    <property type="component" value="Unassembled WGS sequence"/>
</dbReference>
<dbReference type="RefSeq" id="WP_109430274.1">
    <property type="nucleotide sequence ID" value="NZ_MPDK01000007.1"/>
</dbReference>
<dbReference type="CDD" id="cd10959">
    <property type="entry name" value="CE4_NodB_like_3"/>
    <property type="match status" value="1"/>
</dbReference>
<keyword evidence="3" id="KW-1185">Reference proteome</keyword>
<dbReference type="GO" id="GO:0005975">
    <property type="term" value="P:carbohydrate metabolic process"/>
    <property type="evidence" value="ECO:0007669"/>
    <property type="project" value="InterPro"/>
</dbReference>
<dbReference type="OrthoDB" id="2649545at2"/>
<evidence type="ECO:0000313" key="2">
    <source>
        <dbReference type="EMBL" id="PWI57968.1"/>
    </source>
</evidence>
<dbReference type="AlphaFoldDB" id="A0A2U3D9L0"/>
<dbReference type="Gene3D" id="3.20.20.370">
    <property type="entry name" value="Glycoside hydrolase/deacetylase"/>
    <property type="match status" value="1"/>
</dbReference>
<dbReference type="InterPro" id="IPR002509">
    <property type="entry name" value="NODB_dom"/>
</dbReference>
<dbReference type="PANTHER" id="PTHR10587:SF137">
    <property type="entry name" value="4-DEOXY-4-FORMAMIDO-L-ARABINOSE-PHOSPHOUNDECAPRENOL DEFORMYLASE ARND-RELATED"/>
    <property type="match status" value="1"/>
</dbReference>
<dbReference type="InterPro" id="IPR054467">
    <property type="entry name" value="YkoP-like_dom"/>
</dbReference>
<dbReference type="PANTHER" id="PTHR10587">
    <property type="entry name" value="GLYCOSYL TRANSFERASE-RELATED"/>
    <property type="match status" value="1"/>
</dbReference>
<dbReference type="Pfam" id="PF01522">
    <property type="entry name" value="Polysacc_deac_1"/>
    <property type="match status" value="1"/>
</dbReference>
<dbReference type="PROSITE" id="PS51677">
    <property type="entry name" value="NODB"/>
    <property type="match status" value="1"/>
</dbReference>
<evidence type="ECO:0000259" key="1">
    <source>
        <dbReference type="PROSITE" id="PS51677"/>
    </source>
</evidence>
<organism evidence="2 3">
    <name type="scientific">Sulfoacidibacillus thermotolerans</name>
    <name type="common">Acidibacillus sulfuroxidans</name>
    <dbReference type="NCBI Taxonomy" id="1765684"/>
    <lineage>
        <taxon>Bacteria</taxon>
        <taxon>Bacillati</taxon>
        <taxon>Bacillota</taxon>
        <taxon>Bacilli</taxon>
        <taxon>Bacillales</taxon>
        <taxon>Alicyclobacillaceae</taxon>
        <taxon>Sulfoacidibacillus</taxon>
    </lineage>
</organism>
<sequence>MLGIGLIVLLILLIWALHGPLAEGIFDFFHWLGIYKGNDLVREITLTFDDGPHPLYTPQLLDLLEQHNVKAIFFLVGERAKRYPELVRAIHARGHMIGSHTYHHRNAWFMTPRQLERELIQTKLVIESIIEEPVRFYRPPWGRLTIATPLIMRRIGQVPVLWTFAARDWRRDVSAQEIAHAIASKLQNGAIVLLHDSGGDVVAPLHTLAALTVLLPRISQIGITCNTNPVRQAARRLSEPQTPFPRRLQRLIHPLWMLWERLFDTLYAVYPMSRLFRLSVVPWRFGRRSIQFATHIENTQTYIAATSAQQVKHMNSSPETENATPLLCDGDLMVELHLQNGFLQQLVKMPSPEKMAIRALKELRDSMHDVALALIYDDRFRHAKGVFGMTLMHRGAEKLGFHVEEIEPTVTNRWVSMLLIWIMVFYHPEGRKRLYQGHGDMHPKLLWMTREELLSRYYLGPPLPDHVSSLEELFIDPFTSHVK</sequence>
<evidence type="ECO:0000313" key="3">
    <source>
        <dbReference type="Proteomes" id="UP000245380"/>
    </source>
</evidence>